<gene>
    <name evidence="1" type="ORF">POF45_28110</name>
</gene>
<reference evidence="1 2" key="1">
    <citation type="submission" date="2023-02" db="EMBL/GenBank/DDBJ databases">
        <title>Pseudomonas chrutzelriedensis sp. nov., a potently antifungal strain isolated from moss.</title>
        <authorList>
            <person name="Schnyder A."/>
            <person name="Kalawong R."/>
            <person name="Eberl L."/>
            <person name="Agnoli K."/>
        </authorList>
    </citation>
    <scope>NUCLEOTIDE SEQUENCE [LARGE SCALE GENOMIC DNA]</scope>
    <source>
        <strain evidence="1 2">681</strain>
    </source>
</reference>
<accession>A0ABT6QWG0</accession>
<dbReference type="RefSeq" id="WP_282317267.1">
    <property type="nucleotide sequence ID" value="NZ_JARBWL010000002.1"/>
</dbReference>
<dbReference type="EMBL" id="JARBWL010000002">
    <property type="protein sequence ID" value="MDI2595257.1"/>
    <property type="molecule type" value="Genomic_DNA"/>
</dbReference>
<proteinExistence type="predicted"/>
<comment type="caution">
    <text evidence="1">The sequence shown here is derived from an EMBL/GenBank/DDBJ whole genome shotgun (WGS) entry which is preliminary data.</text>
</comment>
<sequence length="228" mass="24139">MTLISDQQSPVQALIPFTGFYMLDVKIGSFIMVDTEQLTVLGSGGKPVSTYSATVTLCADGVTSKQFSLGSHCTFNDNNLVITNTVIGGTTANLRFSNASGNSSVSGTFNDKHVAGSSPFAPINLSLWSGTYYTQGPVDNKVYPYAPTLKIDPDGTVFFAADGAALKPVQQYSYDYAMFVIGLVLGPDPTKATLFEMGTASGWGRVAGNAEHGQMLVSIQLQQPVPNL</sequence>
<protein>
    <submittedName>
        <fullName evidence="1">Uncharacterized protein</fullName>
    </submittedName>
</protein>
<dbReference type="Proteomes" id="UP001159100">
    <property type="component" value="Unassembled WGS sequence"/>
</dbReference>
<evidence type="ECO:0000313" key="1">
    <source>
        <dbReference type="EMBL" id="MDI2595257.1"/>
    </source>
</evidence>
<keyword evidence="2" id="KW-1185">Reference proteome</keyword>
<organism evidence="1 2">
    <name type="scientific">Pseudomonas fungipugnans</name>
    <dbReference type="NCBI Taxonomy" id="3024217"/>
    <lineage>
        <taxon>Bacteria</taxon>
        <taxon>Pseudomonadati</taxon>
        <taxon>Pseudomonadota</taxon>
        <taxon>Gammaproteobacteria</taxon>
        <taxon>Pseudomonadales</taxon>
        <taxon>Pseudomonadaceae</taxon>
        <taxon>Pseudomonas</taxon>
    </lineage>
</organism>
<name>A0ABT6QWG0_9PSED</name>
<evidence type="ECO:0000313" key="2">
    <source>
        <dbReference type="Proteomes" id="UP001159100"/>
    </source>
</evidence>